<evidence type="ECO:0000256" key="1">
    <source>
        <dbReference type="SAM" id="MobiDB-lite"/>
    </source>
</evidence>
<comment type="caution">
    <text evidence="2">The sequence shown here is derived from an EMBL/GenBank/DDBJ whole genome shotgun (WGS) entry which is preliminary data.</text>
</comment>
<gene>
    <name evidence="2" type="ORF">H5410_031250</name>
</gene>
<evidence type="ECO:0000313" key="3">
    <source>
        <dbReference type="Proteomes" id="UP000824120"/>
    </source>
</evidence>
<dbReference type="EMBL" id="JACXVP010000006">
    <property type="protein sequence ID" value="KAG5599880.1"/>
    <property type="molecule type" value="Genomic_DNA"/>
</dbReference>
<keyword evidence="3" id="KW-1185">Reference proteome</keyword>
<feature type="compositionally biased region" description="Basic and acidic residues" evidence="1">
    <location>
        <begin position="37"/>
        <end position="49"/>
    </location>
</feature>
<evidence type="ECO:0000313" key="2">
    <source>
        <dbReference type="EMBL" id="KAG5599880.1"/>
    </source>
</evidence>
<proteinExistence type="predicted"/>
<feature type="compositionally biased region" description="Basic and acidic residues" evidence="1">
    <location>
        <begin position="1"/>
        <end position="22"/>
    </location>
</feature>
<dbReference type="Proteomes" id="UP000824120">
    <property type="component" value="Chromosome 6"/>
</dbReference>
<accession>A0A9J5YJN6</accession>
<name>A0A9J5YJN6_SOLCO</name>
<protein>
    <submittedName>
        <fullName evidence="2">Uncharacterized protein</fullName>
    </submittedName>
</protein>
<sequence>MVEIKDIEQVVENKDTKQHQSDEQDELIQCTQDEEDNMRNDEGRDDKKNEGALVVYERRDEEVLSLSIQNDNPWLWLE</sequence>
<dbReference type="AlphaFoldDB" id="A0A9J5YJN6"/>
<feature type="region of interest" description="Disordered" evidence="1">
    <location>
        <begin position="1"/>
        <end position="49"/>
    </location>
</feature>
<reference evidence="2 3" key="1">
    <citation type="submission" date="2020-09" db="EMBL/GenBank/DDBJ databases">
        <title>De no assembly of potato wild relative species, Solanum commersonii.</title>
        <authorList>
            <person name="Cho K."/>
        </authorList>
    </citation>
    <scope>NUCLEOTIDE SEQUENCE [LARGE SCALE GENOMIC DNA]</scope>
    <source>
        <strain evidence="2">LZ3.2</strain>
        <tissue evidence="2">Leaf</tissue>
    </source>
</reference>
<organism evidence="2 3">
    <name type="scientific">Solanum commersonii</name>
    <name type="common">Commerson's wild potato</name>
    <name type="synonym">Commerson's nightshade</name>
    <dbReference type="NCBI Taxonomy" id="4109"/>
    <lineage>
        <taxon>Eukaryota</taxon>
        <taxon>Viridiplantae</taxon>
        <taxon>Streptophyta</taxon>
        <taxon>Embryophyta</taxon>
        <taxon>Tracheophyta</taxon>
        <taxon>Spermatophyta</taxon>
        <taxon>Magnoliopsida</taxon>
        <taxon>eudicotyledons</taxon>
        <taxon>Gunneridae</taxon>
        <taxon>Pentapetalae</taxon>
        <taxon>asterids</taxon>
        <taxon>lamiids</taxon>
        <taxon>Solanales</taxon>
        <taxon>Solanaceae</taxon>
        <taxon>Solanoideae</taxon>
        <taxon>Solaneae</taxon>
        <taxon>Solanum</taxon>
    </lineage>
</organism>